<keyword evidence="3" id="KW-1185">Reference proteome</keyword>
<organism evidence="2 3">
    <name type="scientific">Tritrichomonas musculus</name>
    <dbReference type="NCBI Taxonomy" id="1915356"/>
    <lineage>
        <taxon>Eukaryota</taxon>
        <taxon>Metamonada</taxon>
        <taxon>Parabasalia</taxon>
        <taxon>Tritrichomonadida</taxon>
        <taxon>Tritrichomonadidae</taxon>
        <taxon>Tritrichomonas</taxon>
    </lineage>
</organism>
<gene>
    <name evidence="2" type="ORF">M9Y10_045758</name>
</gene>
<evidence type="ECO:0000313" key="3">
    <source>
        <dbReference type="Proteomes" id="UP001470230"/>
    </source>
</evidence>
<proteinExistence type="predicted"/>
<evidence type="ECO:0000256" key="1">
    <source>
        <dbReference type="SAM" id="MobiDB-lite"/>
    </source>
</evidence>
<comment type="caution">
    <text evidence="2">The sequence shown here is derived from an EMBL/GenBank/DDBJ whole genome shotgun (WGS) entry which is preliminary data.</text>
</comment>
<evidence type="ECO:0000313" key="2">
    <source>
        <dbReference type="EMBL" id="KAK8883110.1"/>
    </source>
</evidence>
<feature type="region of interest" description="Disordered" evidence="1">
    <location>
        <begin position="333"/>
        <end position="361"/>
    </location>
</feature>
<dbReference type="Proteomes" id="UP001470230">
    <property type="component" value="Unassembled WGS sequence"/>
</dbReference>
<protein>
    <submittedName>
        <fullName evidence="2">Uncharacterized protein</fullName>
    </submittedName>
</protein>
<accession>A0ABR2JW50</accession>
<dbReference type="EMBL" id="JAPFFF010000009">
    <property type="protein sequence ID" value="KAK8883110.1"/>
    <property type="molecule type" value="Genomic_DNA"/>
</dbReference>
<sequence>MSSEIDSINEKLNEIINHIPNKYRNSQYLDYISKQSFKQLALIKIFNKANNAFSFNVIPEEVIDDFILINILAKKKANIENNLHFFPNEQNVSFEDVYLKMKNSYQKHSFLAQFETTISFKEKENERFQKREFSEKLMKNEKQIYTKETIEYHDGNIESEMIPLETDNSRFNISNSPENISKEIQPNETEINNINDQQISSDKIIDSNEFEGTNEAITPLNTNGIRQDDSYTPDNILKDIPLDKTEEDIPLDKTEEDIPLNNTEEDIPLNKTEENIHLNNTEEDIPLNNTEEDILLNNTEEDIPLDKMKEDIPLDKTEEDIPLNKTEENIPLNNTEEDIPLNNTEEDIPLDNTEEDIPLNNTEEDIPLNKTEEDIPLDKTEEDIHLNETEENIHLNNTEEDIPLNNTEEDIPLNNTEEDIPLNKTEEDIPLDNTEEDIPLNNTEEDIPLDKTKEDIPLNETEENIPLNNTGEDILLNNTEEDIPLDKTEEDIPLDKTEEDIPLDKTEENIPLNETEENIHLNNTEEDIPLNNTEEDIPLNKTEEDTPLDKTEEDIHLNETEENIHLNNTEEDIPLNNTEEDIHLGKTEEEGIHLDKTEQEDIHLDKLKSSDFKDSNEVEEGKEDTISLETYGTKLYYSNSPENTIKETRSSEVEKDMLNKQQTSSDTIIDTSQFEKINEEINEEESIPDNTRSNDIDTQEYYVIGSHLDKTEENVNNNENNTSTASIEKLNSAIQPNQDNLEEVHKENQINAAILDRYQLIIQNVEHFFKTLYNTGYGHFGQIAKELGINPQTIDVAFYSSTAAVIICFQHLPDEGSYTKYQNLLLTLSNLFRSFNINMVRPLKQQEINNTDLSMGNPVKQTLLTLETIFASYLKNIDISDFLNVLELRCSFDYWLLTNNDCEIPMDLLPPSKFSQYDFEIASSLKDQSELSIETKPRINDFIHLFTYLNIYDGYDKRIVVDEWTKPEIGNILNALLNFGFNSASSADFIAKTYIITKSIGNISSCIGEILKILKSEPNVENNSFKGIDDEVFKTINFNTDIYEKIGVIVNNPSNYSLTEIEIEFLKIILKFGIQSFNDIFSDSRYDFKDKLPMFGNFEMFTNRISEVIERSK</sequence>
<reference evidence="2 3" key="1">
    <citation type="submission" date="2024-04" db="EMBL/GenBank/DDBJ databases">
        <title>Tritrichomonas musculus Genome.</title>
        <authorList>
            <person name="Alves-Ferreira E."/>
            <person name="Grigg M."/>
            <person name="Lorenzi H."/>
            <person name="Galac M."/>
        </authorList>
    </citation>
    <scope>NUCLEOTIDE SEQUENCE [LARGE SCALE GENOMIC DNA]</scope>
    <source>
        <strain evidence="2 3">EAF2021</strain>
    </source>
</reference>
<name>A0ABR2JW50_9EUKA</name>
<feature type="region of interest" description="Disordered" evidence="1">
    <location>
        <begin position="529"/>
        <end position="549"/>
    </location>
</feature>
<feature type="compositionally biased region" description="Acidic residues" evidence="1">
    <location>
        <begin position="335"/>
        <end position="361"/>
    </location>
</feature>